<dbReference type="PRINTS" id="PR00385">
    <property type="entry name" value="P450"/>
</dbReference>
<dbReference type="InterPro" id="IPR017972">
    <property type="entry name" value="Cyt_P450_CS"/>
</dbReference>
<evidence type="ECO:0000256" key="8">
    <source>
        <dbReference type="SAM" id="MobiDB-lite"/>
    </source>
</evidence>
<evidence type="ECO:0000313" key="9">
    <source>
        <dbReference type="EMBL" id="PRD40696.1"/>
    </source>
</evidence>
<dbReference type="SUPFAM" id="SSF48264">
    <property type="entry name" value="Cytochrome P450"/>
    <property type="match status" value="1"/>
</dbReference>
<dbReference type="PANTHER" id="PTHR24291:SF50">
    <property type="entry name" value="BIFUNCTIONAL ALBAFLAVENONE MONOOXYGENASE_TERPENE SYNTHASE"/>
    <property type="match status" value="1"/>
</dbReference>
<keyword evidence="2 7" id="KW-0349">Heme</keyword>
<dbReference type="GO" id="GO:0005506">
    <property type="term" value="F:iron ion binding"/>
    <property type="evidence" value="ECO:0007669"/>
    <property type="project" value="InterPro"/>
</dbReference>
<dbReference type="Proteomes" id="UP000239434">
    <property type="component" value="Unassembled WGS sequence"/>
</dbReference>
<dbReference type="EMBL" id="PVBR01000034">
    <property type="protein sequence ID" value="PRD40696.1"/>
    <property type="molecule type" value="Genomic_DNA"/>
</dbReference>
<name>A0A2S9IJJ1_9HYPH</name>
<gene>
    <name evidence="9" type="ORF">C5748_25580</name>
</gene>
<dbReference type="InterPro" id="IPR036396">
    <property type="entry name" value="Cyt_P450_sf"/>
</dbReference>
<sequence length="459" mass="50476">MEDSTMRMFSDVAPFRRDPLSFLVERGTTATEPLMPLAFGMRPLFLLTDPDYIKPLLKMPEEVMDKGPMVKKVRAVTGNNVTVLGGEENKRRRAVLHSVVGRTAVEGLTPMLARETRMAIAEVMKDGTFDARQFGASVALRLVSVVSFGANALSPEDVEIVIQALRQAMVELANTIFGPLQMPWAYLAQRRRIEGFKQDMIGVVRRVRQRAPESAIIRSYGELGLSDRDTADEILTLLLAGHDTTGATVAWLCHTMATMPELADQIAAEADAVRDDEGEIDFAKLASATTTTAAVREVLRLFPPGYWTGRGVREDVEFGGRKLRRGTAIIVSPWLFHRCSRFWEAPNEFRLDRNYTAKAYIPFGTGPRVCIGQALAFLELQIITLEVASAMRLVAKEPLGAPVPGVHLSPPAIPMEARERQSIRTSPSKNSGLASDEFTSSELAEPFRSGCPVHAHGGT</sequence>
<dbReference type="Pfam" id="PF00067">
    <property type="entry name" value="p450"/>
    <property type="match status" value="1"/>
</dbReference>
<dbReference type="GO" id="GO:0020037">
    <property type="term" value="F:heme binding"/>
    <property type="evidence" value="ECO:0007669"/>
    <property type="project" value="InterPro"/>
</dbReference>
<dbReference type="InterPro" id="IPR002397">
    <property type="entry name" value="Cyt_P450_B"/>
</dbReference>
<protein>
    <submittedName>
        <fullName evidence="9">Cytochrome P450</fullName>
    </submittedName>
</protein>
<evidence type="ECO:0000256" key="2">
    <source>
        <dbReference type="ARBA" id="ARBA00022617"/>
    </source>
</evidence>
<dbReference type="AlphaFoldDB" id="A0A2S9IJJ1"/>
<keyword evidence="10" id="KW-1185">Reference proteome</keyword>
<feature type="region of interest" description="Disordered" evidence="8">
    <location>
        <begin position="417"/>
        <end position="459"/>
    </location>
</feature>
<dbReference type="Gene3D" id="1.10.630.10">
    <property type="entry name" value="Cytochrome P450"/>
    <property type="match status" value="1"/>
</dbReference>
<dbReference type="InterPro" id="IPR050196">
    <property type="entry name" value="Cytochrome_P450_Monoox"/>
</dbReference>
<evidence type="ECO:0000256" key="1">
    <source>
        <dbReference type="ARBA" id="ARBA00010617"/>
    </source>
</evidence>
<keyword evidence="5 7" id="KW-0408">Iron</keyword>
<comment type="similarity">
    <text evidence="1 7">Belongs to the cytochrome P450 family.</text>
</comment>
<reference evidence="9 10" key="1">
    <citation type="submission" date="2018-02" db="EMBL/GenBank/DDBJ databases">
        <title>The draft genome of Phyllobacterium sp. 1N-3.</title>
        <authorList>
            <person name="Liu L."/>
            <person name="Li L."/>
            <person name="Zhang X."/>
            <person name="Wang T."/>
            <person name="Liang L."/>
        </authorList>
    </citation>
    <scope>NUCLEOTIDE SEQUENCE [LARGE SCALE GENOMIC DNA]</scope>
    <source>
        <strain evidence="9 10">1N-3</strain>
    </source>
</reference>
<keyword evidence="4 7" id="KW-0560">Oxidoreductase</keyword>
<accession>A0A2S9IJJ1</accession>
<evidence type="ECO:0000313" key="10">
    <source>
        <dbReference type="Proteomes" id="UP000239434"/>
    </source>
</evidence>
<feature type="compositionally biased region" description="Polar residues" evidence="8">
    <location>
        <begin position="423"/>
        <end position="442"/>
    </location>
</feature>
<keyword evidence="3 7" id="KW-0479">Metal-binding</keyword>
<dbReference type="InterPro" id="IPR001128">
    <property type="entry name" value="Cyt_P450"/>
</dbReference>
<evidence type="ECO:0000256" key="6">
    <source>
        <dbReference type="ARBA" id="ARBA00023033"/>
    </source>
</evidence>
<proteinExistence type="inferred from homology"/>
<evidence type="ECO:0000256" key="5">
    <source>
        <dbReference type="ARBA" id="ARBA00023004"/>
    </source>
</evidence>
<dbReference type="PANTHER" id="PTHR24291">
    <property type="entry name" value="CYTOCHROME P450 FAMILY 4"/>
    <property type="match status" value="1"/>
</dbReference>
<dbReference type="PRINTS" id="PR00359">
    <property type="entry name" value="BP450"/>
</dbReference>
<evidence type="ECO:0000256" key="7">
    <source>
        <dbReference type="RuleBase" id="RU000461"/>
    </source>
</evidence>
<evidence type="ECO:0000256" key="3">
    <source>
        <dbReference type="ARBA" id="ARBA00022723"/>
    </source>
</evidence>
<dbReference type="GO" id="GO:0004497">
    <property type="term" value="F:monooxygenase activity"/>
    <property type="evidence" value="ECO:0007669"/>
    <property type="project" value="UniProtKB-KW"/>
</dbReference>
<organism evidence="9 10">
    <name type="scientific">Phyllobacterium phragmitis</name>
    <dbReference type="NCBI Taxonomy" id="2670329"/>
    <lineage>
        <taxon>Bacteria</taxon>
        <taxon>Pseudomonadati</taxon>
        <taxon>Pseudomonadota</taxon>
        <taxon>Alphaproteobacteria</taxon>
        <taxon>Hyphomicrobiales</taxon>
        <taxon>Phyllobacteriaceae</taxon>
        <taxon>Phyllobacterium</taxon>
    </lineage>
</organism>
<comment type="caution">
    <text evidence="9">The sequence shown here is derived from an EMBL/GenBank/DDBJ whole genome shotgun (WGS) entry which is preliminary data.</text>
</comment>
<dbReference type="PROSITE" id="PS00086">
    <property type="entry name" value="CYTOCHROME_P450"/>
    <property type="match status" value="1"/>
</dbReference>
<dbReference type="GO" id="GO:0016705">
    <property type="term" value="F:oxidoreductase activity, acting on paired donors, with incorporation or reduction of molecular oxygen"/>
    <property type="evidence" value="ECO:0007669"/>
    <property type="project" value="InterPro"/>
</dbReference>
<keyword evidence="6 7" id="KW-0503">Monooxygenase</keyword>
<evidence type="ECO:0000256" key="4">
    <source>
        <dbReference type="ARBA" id="ARBA00023002"/>
    </source>
</evidence>